<proteinExistence type="predicted"/>
<organism evidence="2 3">
    <name type="scientific">Pyrrhoderma noxium</name>
    <dbReference type="NCBI Taxonomy" id="2282107"/>
    <lineage>
        <taxon>Eukaryota</taxon>
        <taxon>Fungi</taxon>
        <taxon>Dikarya</taxon>
        <taxon>Basidiomycota</taxon>
        <taxon>Agaricomycotina</taxon>
        <taxon>Agaricomycetes</taxon>
        <taxon>Hymenochaetales</taxon>
        <taxon>Hymenochaetaceae</taxon>
        <taxon>Pyrrhoderma</taxon>
    </lineage>
</organism>
<dbReference type="AlphaFoldDB" id="A0A286U8G1"/>
<keyword evidence="1" id="KW-1133">Transmembrane helix</keyword>
<keyword evidence="3" id="KW-1185">Reference proteome</keyword>
<dbReference type="InParanoid" id="A0A286U8G1"/>
<sequence>MGLYSYLLQRLRKILHLHLALYKNGLVGKENVFVSALVLSLFFICLTPFNVLSLNVINISLTSPPIHPNDLGPT</sequence>
<name>A0A286U8G1_9AGAM</name>
<comment type="caution">
    <text evidence="2">The sequence shown here is derived from an EMBL/GenBank/DDBJ whole genome shotgun (WGS) entry which is preliminary data.</text>
</comment>
<dbReference type="Proteomes" id="UP000217199">
    <property type="component" value="Unassembled WGS sequence"/>
</dbReference>
<evidence type="ECO:0000256" key="1">
    <source>
        <dbReference type="SAM" id="Phobius"/>
    </source>
</evidence>
<evidence type="ECO:0000313" key="3">
    <source>
        <dbReference type="Proteomes" id="UP000217199"/>
    </source>
</evidence>
<keyword evidence="1" id="KW-0472">Membrane</keyword>
<accession>A0A286U8G1</accession>
<reference evidence="2 3" key="1">
    <citation type="journal article" date="2017" name="Mol. Ecol.">
        <title>Comparative and population genomic landscape of Phellinus noxius: A hypervariable fungus causing root rot in trees.</title>
        <authorList>
            <person name="Chung C.L."/>
            <person name="Lee T.J."/>
            <person name="Akiba M."/>
            <person name="Lee H.H."/>
            <person name="Kuo T.H."/>
            <person name="Liu D."/>
            <person name="Ke H.M."/>
            <person name="Yokoi T."/>
            <person name="Roa M.B."/>
            <person name="Lu M.J."/>
            <person name="Chang Y.Y."/>
            <person name="Ann P.J."/>
            <person name="Tsai J.N."/>
            <person name="Chen C.Y."/>
            <person name="Tzean S.S."/>
            <person name="Ota Y."/>
            <person name="Hattori T."/>
            <person name="Sahashi N."/>
            <person name="Liou R.F."/>
            <person name="Kikuchi T."/>
            <person name="Tsai I.J."/>
        </authorList>
    </citation>
    <scope>NUCLEOTIDE SEQUENCE [LARGE SCALE GENOMIC DNA]</scope>
    <source>
        <strain evidence="2 3">FFPRI411160</strain>
    </source>
</reference>
<feature type="transmembrane region" description="Helical" evidence="1">
    <location>
        <begin position="32"/>
        <end position="52"/>
    </location>
</feature>
<protein>
    <submittedName>
        <fullName evidence="2">Uncharacterized protein</fullName>
    </submittedName>
</protein>
<keyword evidence="1" id="KW-0812">Transmembrane</keyword>
<evidence type="ECO:0000313" key="2">
    <source>
        <dbReference type="EMBL" id="PAV15852.1"/>
    </source>
</evidence>
<dbReference type="EMBL" id="NBII01000009">
    <property type="protein sequence ID" value="PAV15852.1"/>
    <property type="molecule type" value="Genomic_DNA"/>
</dbReference>
<gene>
    <name evidence="2" type="ORF">PNOK_0871000</name>
</gene>